<feature type="compositionally biased region" description="Acidic residues" evidence="1">
    <location>
        <begin position="76"/>
        <end position="85"/>
    </location>
</feature>
<name>A0A0F9K371_9ZZZZ</name>
<dbReference type="AlphaFoldDB" id="A0A0F9K371"/>
<gene>
    <name evidence="2" type="ORF">LCGC14_1454240</name>
</gene>
<evidence type="ECO:0000256" key="1">
    <source>
        <dbReference type="SAM" id="MobiDB-lite"/>
    </source>
</evidence>
<proteinExistence type="predicted"/>
<feature type="compositionally biased region" description="Polar residues" evidence="1">
    <location>
        <begin position="87"/>
        <end position="96"/>
    </location>
</feature>
<dbReference type="EMBL" id="LAZR01010050">
    <property type="protein sequence ID" value="KKM69101.1"/>
    <property type="molecule type" value="Genomic_DNA"/>
</dbReference>
<sequence>MSTCSTCRRLDRGVCPSKHQPDGGCTPNTPCCCDYQYVERTEDQVKRLFAPVDEAGDEPLVVDAPVPPPSPAEAATDVDADEPTEPAETSESNTPPEGTLIDLAKFSERAVRAIEALGVTTYEELAGTPDDVIDAIEGIGAVTITEICGKLVELGFLEPPAE</sequence>
<comment type="caution">
    <text evidence="2">The sequence shown here is derived from an EMBL/GenBank/DDBJ whole genome shotgun (WGS) entry which is preliminary data.</text>
</comment>
<organism evidence="2">
    <name type="scientific">marine sediment metagenome</name>
    <dbReference type="NCBI Taxonomy" id="412755"/>
    <lineage>
        <taxon>unclassified sequences</taxon>
        <taxon>metagenomes</taxon>
        <taxon>ecological metagenomes</taxon>
    </lineage>
</organism>
<feature type="region of interest" description="Disordered" evidence="1">
    <location>
        <begin position="56"/>
        <end position="99"/>
    </location>
</feature>
<reference evidence="2" key="1">
    <citation type="journal article" date="2015" name="Nature">
        <title>Complex archaea that bridge the gap between prokaryotes and eukaryotes.</title>
        <authorList>
            <person name="Spang A."/>
            <person name="Saw J.H."/>
            <person name="Jorgensen S.L."/>
            <person name="Zaremba-Niedzwiedzka K."/>
            <person name="Martijn J."/>
            <person name="Lind A.E."/>
            <person name="van Eijk R."/>
            <person name="Schleper C."/>
            <person name="Guy L."/>
            <person name="Ettema T.J."/>
        </authorList>
    </citation>
    <scope>NUCLEOTIDE SEQUENCE</scope>
</reference>
<evidence type="ECO:0000313" key="2">
    <source>
        <dbReference type="EMBL" id="KKM69101.1"/>
    </source>
</evidence>
<dbReference type="SUPFAM" id="SSF47789">
    <property type="entry name" value="C-terminal domain of RNA polymerase alpha subunit"/>
    <property type="match status" value="1"/>
</dbReference>
<protein>
    <submittedName>
        <fullName evidence="2">Uncharacterized protein</fullName>
    </submittedName>
</protein>
<accession>A0A0F9K371</accession>